<dbReference type="RefSeq" id="WP_278228989.1">
    <property type="nucleotide sequence ID" value="NZ_JAOWLY010000006.1"/>
</dbReference>
<comment type="caution">
    <text evidence="1">The sequence shown here is derived from an EMBL/GenBank/DDBJ whole genome shotgun (WGS) entry which is preliminary data.</text>
</comment>
<evidence type="ECO:0000313" key="2">
    <source>
        <dbReference type="Proteomes" id="UP001152614"/>
    </source>
</evidence>
<sequence length="94" mass="11284">MFKQKIDKIINQIKAQSTLRVSKNYNWSQYFEFRGDIPVEEQKLEQPQLVYELMLSDKVYLVTEQFALWYQGKITVTEEELITLFKESKLIENS</sequence>
<name>A0A9X4NH15_9LACT</name>
<reference evidence="1" key="2">
    <citation type="journal article" date="2023" name="Food Microbiol.">
        <title>Evaluation of the fermentation potential of lactic acid bacteria isolated from herbs, fruits and vegetables as starter cultures in nut-based milk alternatives.</title>
        <authorList>
            <person name="Huang W."/>
            <person name="Dong A."/>
            <person name="Pham H.T."/>
            <person name="Zhou C."/>
            <person name="Huo Z."/>
            <person name="Watjen A.P."/>
            <person name="Prakash S."/>
            <person name="Bang-Berthelsen C.H."/>
            <person name="Turner M.S."/>
        </authorList>
    </citation>
    <scope>NUCLEOTIDE SEQUENCE</scope>
    <source>
        <strain evidence="1">3</strain>
    </source>
</reference>
<evidence type="ECO:0000313" key="1">
    <source>
        <dbReference type="EMBL" id="MDG4983940.1"/>
    </source>
</evidence>
<organism evidence="1 2">
    <name type="scientific">Lactococcus lactis</name>
    <dbReference type="NCBI Taxonomy" id="1358"/>
    <lineage>
        <taxon>Bacteria</taxon>
        <taxon>Bacillati</taxon>
        <taxon>Bacillota</taxon>
        <taxon>Bacilli</taxon>
        <taxon>Lactobacillales</taxon>
        <taxon>Streptococcaceae</taxon>
        <taxon>Lactococcus</taxon>
    </lineage>
</organism>
<gene>
    <name evidence="1" type="ORF">OGZ51_07265</name>
</gene>
<dbReference type="AlphaFoldDB" id="A0A9X4NH15"/>
<dbReference type="Proteomes" id="UP001152614">
    <property type="component" value="Unassembled WGS sequence"/>
</dbReference>
<proteinExistence type="predicted"/>
<accession>A0A9X4NH15</accession>
<dbReference type="EMBL" id="JAOWLY010000006">
    <property type="protein sequence ID" value="MDG4983940.1"/>
    <property type="molecule type" value="Genomic_DNA"/>
</dbReference>
<reference evidence="1" key="1">
    <citation type="submission" date="2022-10" db="EMBL/GenBank/DDBJ databases">
        <authorList>
            <person name="Turner M.S."/>
            <person name="Huang W."/>
        </authorList>
    </citation>
    <scope>NUCLEOTIDE SEQUENCE</scope>
    <source>
        <strain evidence="1">3</strain>
    </source>
</reference>
<protein>
    <submittedName>
        <fullName evidence="1">Uncharacterized protein</fullName>
    </submittedName>
</protein>